<dbReference type="InterPro" id="IPR010131">
    <property type="entry name" value="MdtP/NodT-like"/>
</dbReference>
<proteinExistence type="predicted"/>
<dbReference type="Gene3D" id="1.20.1600.10">
    <property type="entry name" value="Outer membrane efflux proteins (OEP)"/>
    <property type="match status" value="1"/>
</dbReference>
<name>A0ABR7QEW9_9FLAO</name>
<organism evidence="2 3">
    <name type="scientific">Kordia aestuariivivens</name>
    <dbReference type="NCBI Taxonomy" id="2759037"/>
    <lineage>
        <taxon>Bacteria</taxon>
        <taxon>Pseudomonadati</taxon>
        <taxon>Bacteroidota</taxon>
        <taxon>Flavobacteriia</taxon>
        <taxon>Flavobacteriales</taxon>
        <taxon>Flavobacteriaceae</taxon>
        <taxon>Kordia</taxon>
    </lineage>
</organism>
<dbReference type="PANTHER" id="PTHR30203:SF30">
    <property type="entry name" value="OUTER MEMBRANE PROTEIN-RELATED"/>
    <property type="match status" value="1"/>
</dbReference>
<evidence type="ECO:0000256" key="1">
    <source>
        <dbReference type="SAM" id="Coils"/>
    </source>
</evidence>
<protein>
    <submittedName>
        <fullName evidence="2">TolC family protein</fullName>
    </submittedName>
</protein>
<reference evidence="2 3" key="1">
    <citation type="submission" date="2020-07" db="EMBL/GenBank/DDBJ databases">
        <title>Description of Kordia aestuariivivens sp. nov., isolated from a tidal flat.</title>
        <authorList>
            <person name="Park S."/>
            <person name="Yoon J.-H."/>
        </authorList>
    </citation>
    <scope>NUCLEOTIDE SEQUENCE [LARGE SCALE GENOMIC DNA]</scope>
    <source>
        <strain evidence="2 3">YSTF-M3</strain>
    </source>
</reference>
<keyword evidence="1" id="KW-0175">Coiled coil</keyword>
<sequence>MKHKNVYIITCLLLFQVTHGQSLENYLAEAEKNSSEILAKQFQYESALEKVNEVGSLPNTQLGVGVFAQAVETRVGPQRARFSASQKIPWFGLLSAKKENAKLLANAKESEIDFLKRQLSLNVKLAYYELYTLQQKHTITKQHIEILDTYEKLALNELENNRTNMVDVLNIKMKKNTLLQQFQEISENIQSQKVTFNLLLNKPVTTEVLVLDSLKVQEVGFFTTKEAIEMNPKLQQLDHLENALQQSEIVAKKEGNPSIGFGLDYVLVAERSGISLPDNGKDIIMPMVTVSIPLFNKKHIAKQKQLQLEQEAISQTKITVKNQLLIAYEQALNTLKNAKESIRTQDENILQAEQAKEVILAAYQTAKMDFEQLLALDQLALSFELQKVKDLNVCFSNSAILEFLTTDTK</sequence>
<dbReference type="RefSeq" id="WP_187564150.1">
    <property type="nucleotide sequence ID" value="NZ_JACGWS010000016.1"/>
</dbReference>
<evidence type="ECO:0000313" key="2">
    <source>
        <dbReference type="EMBL" id="MBC8757106.1"/>
    </source>
</evidence>
<dbReference type="EMBL" id="JACGWS010000016">
    <property type="protein sequence ID" value="MBC8757106.1"/>
    <property type="molecule type" value="Genomic_DNA"/>
</dbReference>
<accession>A0ABR7QEW9</accession>
<evidence type="ECO:0000313" key="3">
    <source>
        <dbReference type="Proteomes" id="UP000619238"/>
    </source>
</evidence>
<feature type="coiled-coil region" evidence="1">
    <location>
        <begin position="321"/>
        <end position="355"/>
    </location>
</feature>
<gene>
    <name evidence="2" type="ORF">H2O64_20705</name>
</gene>
<comment type="caution">
    <text evidence="2">The sequence shown here is derived from an EMBL/GenBank/DDBJ whole genome shotgun (WGS) entry which is preliminary data.</text>
</comment>
<dbReference type="Proteomes" id="UP000619238">
    <property type="component" value="Unassembled WGS sequence"/>
</dbReference>
<dbReference type="SUPFAM" id="SSF56954">
    <property type="entry name" value="Outer membrane efflux proteins (OEP)"/>
    <property type="match status" value="1"/>
</dbReference>
<dbReference type="PANTHER" id="PTHR30203">
    <property type="entry name" value="OUTER MEMBRANE CATION EFFLUX PROTEIN"/>
    <property type="match status" value="1"/>
</dbReference>
<keyword evidence="3" id="KW-1185">Reference proteome</keyword>